<reference evidence="2" key="1">
    <citation type="journal article" date="2014" name="Science">
        <title>Ancient hybridizations among the ancestral genomes of bread wheat.</title>
        <authorList>
            <consortium name="International Wheat Genome Sequencing Consortium,"/>
            <person name="Marcussen T."/>
            <person name="Sandve S.R."/>
            <person name="Heier L."/>
            <person name="Spannagl M."/>
            <person name="Pfeifer M."/>
            <person name="Jakobsen K.S."/>
            <person name="Wulff B.B."/>
            <person name="Steuernagel B."/>
            <person name="Mayer K.F."/>
            <person name="Olsen O.A."/>
        </authorList>
    </citation>
    <scope>NUCLEOTIDE SEQUENCE [LARGE SCALE GENOMIC DNA]</scope>
    <source>
        <strain evidence="2">cv. AL8/78</strain>
    </source>
</reference>
<keyword evidence="2" id="KW-1185">Reference proteome</keyword>
<reference evidence="1" key="5">
    <citation type="journal article" date="2021" name="G3 (Bethesda)">
        <title>Aegilops tauschii genome assembly Aet v5.0 features greater sequence contiguity and improved annotation.</title>
        <authorList>
            <person name="Wang L."/>
            <person name="Zhu T."/>
            <person name="Rodriguez J.C."/>
            <person name="Deal K.R."/>
            <person name="Dubcovsky J."/>
            <person name="McGuire P.E."/>
            <person name="Lux T."/>
            <person name="Spannagl M."/>
            <person name="Mayer K.F.X."/>
            <person name="Baldrich P."/>
            <person name="Meyers B.C."/>
            <person name="Huo N."/>
            <person name="Gu Y.Q."/>
            <person name="Zhou H."/>
            <person name="Devos K.M."/>
            <person name="Bennetzen J.L."/>
            <person name="Unver T."/>
            <person name="Budak H."/>
            <person name="Gulick P.J."/>
            <person name="Galiba G."/>
            <person name="Kalapos B."/>
            <person name="Nelson D.R."/>
            <person name="Li P."/>
            <person name="You F.M."/>
            <person name="Luo M.C."/>
            <person name="Dvorak J."/>
        </authorList>
    </citation>
    <scope>NUCLEOTIDE SEQUENCE [LARGE SCALE GENOMIC DNA]</scope>
    <source>
        <strain evidence="1">cv. AL8/78</strain>
    </source>
</reference>
<evidence type="ECO:0000313" key="1">
    <source>
        <dbReference type="EnsemblPlants" id="AET3Gv21116900.1"/>
    </source>
</evidence>
<accession>A0A453GM97</accession>
<name>A0A453GM97_AEGTS</name>
<sequence length="85" mass="9440">FDSAFFLVDTDSLDKSTYSHLVSEIKHLLVGREFVPIKVSRGQNRVADRMANYGRIECTTACWLQDCPSCIAELLLADGNSASIE</sequence>
<dbReference type="EnsemblPlants" id="AET3Gv21116900.1">
    <property type="protein sequence ID" value="AET3Gv21116900.1"/>
    <property type="gene ID" value="AET3Gv21116900"/>
</dbReference>
<dbReference type="AlphaFoldDB" id="A0A453GM97"/>
<reference evidence="2" key="2">
    <citation type="journal article" date="2017" name="Nat. Plants">
        <title>The Aegilops tauschii genome reveals multiple impacts of transposons.</title>
        <authorList>
            <person name="Zhao G."/>
            <person name="Zou C."/>
            <person name="Li K."/>
            <person name="Wang K."/>
            <person name="Li T."/>
            <person name="Gao L."/>
            <person name="Zhang X."/>
            <person name="Wang H."/>
            <person name="Yang Z."/>
            <person name="Liu X."/>
            <person name="Jiang W."/>
            <person name="Mao L."/>
            <person name="Kong X."/>
            <person name="Jiao Y."/>
            <person name="Jia J."/>
        </authorList>
    </citation>
    <scope>NUCLEOTIDE SEQUENCE [LARGE SCALE GENOMIC DNA]</scope>
    <source>
        <strain evidence="2">cv. AL8/78</strain>
    </source>
</reference>
<dbReference type="Gramene" id="AET3Gv21116900.1">
    <property type="protein sequence ID" value="AET3Gv21116900.1"/>
    <property type="gene ID" value="AET3Gv21116900"/>
</dbReference>
<evidence type="ECO:0008006" key="3">
    <source>
        <dbReference type="Google" id="ProtNLM"/>
    </source>
</evidence>
<organism evidence="1 2">
    <name type="scientific">Aegilops tauschii subsp. strangulata</name>
    <name type="common">Goatgrass</name>
    <dbReference type="NCBI Taxonomy" id="200361"/>
    <lineage>
        <taxon>Eukaryota</taxon>
        <taxon>Viridiplantae</taxon>
        <taxon>Streptophyta</taxon>
        <taxon>Embryophyta</taxon>
        <taxon>Tracheophyta</taxon>
        <taxon>Spermatophyta</taxon>
        <taxon>Magnoliopsida</taxon>
        <taxon>Liliopsida</taxon>
        <taxon>Poales</taxon>
        <taxon>Poaceae</taxon>
        <taxon>BOP clade</taxon>
        <taxon>Pooideae</taxon>
        <taxon>Triticodae</taxon>
        <taxon>Triticeae</taxon>
        <taxon>Triticinae</taxon>
        <taxon>Aegilops</taxon>
    </lineage>
</organism>
<reference evidence="1" key="4">
    <citation type="submission" date="2019-03" db="UniProtKB">
        <authorList>
            <consortium name="EnsemblPlants"/>
        </authorList>
    </citation>
    <scope>IDENTIFICATION</scope>
</reference>
<reference evidence="1" key="3">
    <citation type="journal article" date="2017" name="Nature">
        <title>Genome sequence of the progenitor of the wheat D genome Aegilops tauschii.</title>
        <authorList>
            <person name="Luo M.C."/>
            <person name="Gu Y.Q."/>
            <person name="Puiu D."/>
            <person name="Wang H."/>
            <person name="Twardziok S.O."/>
            <person name="Deal K.R."/>
            <person name="Huo N."/>
            <person name="Zhu T."/>
            <person name="Wang L."/>
            <person name="Wang Y."/>
            <person name="McGuire P.E."/>
            <person name="Liu S."/>
            <person name="Long H."/>
            <person name="Ramasamy R.K."/>
            <person name="Rodriguez J.C."/>
            <person name="Van S.L."/>
            <person name="Yuan L."/>
            <person name="Wang Z."/>
            <person name="Xia Z."/>
            <person name="Xiao L."/>
            <person name="Anderson O.D."/>
            <person name="Ouyang S."/>
            <person name="Liang Y."/>
            <person name="Zimin A.V."/>
            <person name="Pertea G."/>
            <person name="Qi P."/>
            <person name="Bennetzen J.L."/>
            <person name="Dai X."/>
            <person name="Dawson M.W."/>
            <person name="Muller H.G."/>
            <person name="Kugler K."/>
            <person name="Rivarola-Duarte L."/>
            <person name="Spannagl M."/>
            <person name="Mayer K.F.X."/>
            <person name="Lu F.H."/>
            <person name="Bevan M.W."/>
            <person name="Leroy P."/>
            <person name="Li P."/>
            <person name="You F.M."/>
            <person name="Sun Q."/>
            <person name="Liu Z."/>
            <person name="Lyons E."/>
            <person name="Wicker T."/>
            <person name="Salzberg S.L."/>
            <person name="Devos K.M."/>
            <person name="Dvorak J."/>
        </authorList>
    </citation>
    <scope>NUCLEOTIDE SEQUENCE [LARGE SCALE GENOMIC DNA]</scope>
    <source>
        <strain evidence="1">cv. AL8/78</strain>
    </source>
</reference>
<proteinExistence type="predicted"/>
<protein>
    <recommendedName>
        <fullName evidence="3">RNase H type-1 domain-containing protein</fullName>
    </recommendedName>
</protein>
<evidence type="ECO:0000313" key="2">
    <source>
        <dbReference type="Proteomes" id="UP000015105"/>
    </source>
</evidence>
<dbReference type="Proteomes" id="UP000015105">
    <property type="component" value="Chromosome 3D"/>
</dbReference>